<evidence type="ECO:0000313" key="8">
    <source>
        <dbReference type="Proteomes" id="UP000289794"/>
    </source>
</evidence>
<dbReference type="KEGG" id="bpro:PMF13cell1_01042"/>
<dbReference type="InterPro" id="IPR025997">
    <property type="entry name" value="SBP_2_dom"/>
</dbReference>
<evidence type="ECO:0000256" key="1">
    <source>
        <dbReference type="ARBA" id="ARBA00004196"/>
    </source>
</evidence>
<organism evidence="7 8">
    <name type="scientific">Blautia producta</name>
    <dbReference type="NCBI Taxonomy" id="33035"/>
    <lineage>
        <taxon>Bacteria</taxon>
        <taxon>Bacillati</taxon>
        <taxon>Bacillota</taxon>
        <taxon>Clostridia</taxon>
        <taxon>Lachnospirales</taxon>
        <taxon>Lachnospiraceae</taxon>
        <taxon>Blautia</taxon>
    </lineage>
</organism>
<feature type="region of interest" description="Disordered" evidence="4">
    <location>
        <begin position="19"/>
        <end position="102"/>
    </location>
</feature>
<feature type="compositionally biased region" description="Acidic residues" evidence="4">
    <location>
        <begin position="85"/>
        <end position="96"/>
    </location>
</feature>
<protein>
    <submittedName>
        <fullName evidence="7">D-allose-binding periplasmic protein</fullName>
    </submittedName>
</protein>
<evidence type="ECO:0000256" key="3">
    <source>
        <dbReference type="ARBA" id="ARBA00022729"/>
    </source>
</evidence>
<feature type="compositionally biased region" description="Basic and acidic residues" evidence="4">
    <location>
        <begin position="51"/>
        <end position="71"/>
    </location>
</feature>
<feature type="domain" description="Periplasmic binding protein" evidence="6">
    <location>
        <begin position="126"/>
        <end position="389"/>
    </location>
</feature>
<proteinExistence type="inferred from homology"/>
<feature type="compositionally biased region" description="Basic and acidic residues" evidence="4">
    <location>
        <begin position="23"/>
        <end position="43"/>
    </location>
</feature>
<sequence length="419" mass="45122">MRRTIVALLCIALAAGSLAGCGDNKDKKEVPVNTEAKAEDKPNVESNRNPQQEEDKEDTKEDQKEEEKDNADNSGQNEDSQDAKDTEEENEADMSEDLTMTTLKNSAGTIDYTSLEGLDLEAGGHIAVVVKSTKTAYWATVKKGMEAAVKDLNKKLEYKGDDKIKLSFEGPSDETDVESQINIIDAVLAENPGVLCLAAIDMESCQAQLETAEENGIPVVVLDSGVVTGTVNTVCSTDNQAAGAEAAKKLSEAIGDSGEIAVMAHIESSESSQDREKGFADEIAANHPGIKIVNISYENEETSVKEMAAKVLEENPNLKGYFCTNQITADDVLDALKEAGREDTAVVGFDAGKKQKEAIKDGRETGVIAQNPYGMGYATVVAAARAWLGLENDSFINPGYQWIDAASLDDEKLKNYLYE</sequence>
<evidence type="ECO:0000256" key="2">
    <source>
        <dbReference type="ARBA" id="ARBA00007639"/>
    </source>
</evidence>
<dbReference type="Proteomes" id="UP000289794">
    <property type="component" value="Chromosome"/>
</dbReference>
<comment type="similarity">
    <text evidence="2">Belongs to the bacterial solute-binding protein 2 family.</text>
</comment>
<feature type="signal peptide" evidence="5">
    <location>
        <begin position="1"/>
        <end position="19"/>
    </location>
</feature>
<dbReference type="InterPro" id="IPR028082">
    <property type="entry name" value="Peripla_BP_I"/>
</dbReference>
<keyword evidence="3 5" id="KW-0732">Signal</keyword>
<reference evidence="7 8" key="1">
    <citation type="submission" date="2019-01" db="EMBL/GenBank/DDBJ databases">
        <title>PMF-metabolizing Aryl O-demethylase.</title>
        <authorList>
            <person name="Kim M."/>
        </authorList>
    </citation>
    <scope>NUCLEOTIDE SEQUENCE [LARGE SCALE GENOMIC DNA]</scope>
    <source>
        <strain evidence="7 8">PMF1</strain>
    </source>
</reference>
<name>A0A4P6LU05_9FIRM</name>
<dbReference type="Gene3D" id="3.40.50.2300">
    <property type="match status" value="2"/>
</dbReference>
<feature type="chain" id="PRO_5038644892" evidence="5">
    <location>
        <begin position="20"/>
        <end position="419"/>
    </location>
</feature>
<evidence type="ECO:0000313" key="7">
    <source>
        <dbReference type="EMBL" id="QBE95519.1"/>
    </source>
</evidence>
<evidence type="ECO:0000256" key="5">
    <source>
        <dbReference type="SAM" id="SignalP"/>
    </source>
</evidence>
<dbReference type="GO" id="GO:0030313">
    <property type="term" value="C:cell envelope"/>
    <property type="evidence" value="ECO:0007669"/>
    <property type="project" value="UniProtKB-SubCell"/>
</dbReference>
<dbReference type="EMBL" id="CP035945">
    <property type="protein sequence ID" value="QBE95519.1"/>
    <property type="molecule type" value="Genomic_DNA"/>
</dbReference>
<dbReference type="PROSITE" id="PS51257">
    <property type="entry name" value="PROKAR_LIPOPROTEIN"/>
    <property type="match status" value="1"/>
</dbReference>
<accession>A0A4P6LU05</accession>
<dbReference type="Pfam" id="PF13407">
    <property type="entry name" value="Peripla_BP_4"/>
    <property type="match status" value="1"/>
</dbReference>
<evidence type="ECO:0000259" key="6">
    <source>
        <dbReference type="Pfam" id="PF13407"/>
    </source>
</evidence>
<gene>
    <name evidence="7" type="primary">alsB_1</name>
    <name evidence="7" type="ORF">PMF13cell1_01042</name>
</gene>
<evidence type="ECO:0000256" key="4">
    <source>
        <dbReference type="SAM" id="MobiDB-lite"/>
    </source>
</evidence>
<dbReference type="PANTHER" id="PTHR46847">
    <property type="entry name" value="D-ALLOSE-BINDING PERIPLASMIC PROTEIN-RELATED"/>
    <property type="match status" value="1"/>
</dbReference>
<dbReference type="CDD" id="cd20005">
    <property type="entry name" value="PBP1_ABC_sugar_binding-like"/>
    <property type="match status" value="1"/>
</dbReference>
<dbReference type="PANTHER" id="PTHR46847:SF1">
    <property type="entry name" value="D-ALLOSE-BINDING PERIPLASMIC PROTEIN-RELATED"/>
    <property type="match status" value="1"/>
</dbReference>
<dbReference type="AlphaFoldDB" id="A0A4P6LU05"/>
<comment type="subcellular location">
    <subcellularLocation>
        <location evidence="1">Cell envelope</location>
    </subcellularLocation>
</comment>
<dbReference type="GO" id="GO:0030246">
    <property type="term" value="F:carbohydrate binding"/>
    <property type="evidence" value="ECO:0007669"/>
    <property type="project" value="UniProtKB-ARBA"/>
</dbReference>
<dbReference type="SUPFAM" id="SSF53822">
    <property type="entry name" value="Periplasmic binding protein-like I"/>
    <property type="match status" value="1"/>
</dbReference>
<dbReference type="RefSeq" id="WP_130180040.1">
    <property type="nucleotide sequence ID" value="NZ_CP035945.1"/>
</dbReference>